<dbReference type="PANTHER" id="PTHR48081">
    <property type="entry name" value="AB HYDROLASE SUPERFAMILY PROTEIN C4A8.06C"/>
    <property type="match status" value="1"/>
</dbReference>
<dbReference type="KEGG" id="cart:PA27867_0067"/>
<name>A0A1B1BEZ3_9MICO</name>
<evidence type="ECO:0000313" key="4">
    <source>
        <dbReference type="Proteomes" id="UP000092582"/>
    </source>
</evidence>
<dbReference type="PANTHER" id="PTHR48081:SF6">
    <property type="entry name" value="PEPTIDASE S9 PROLYL OLIGOPEPTIDASE CATALYTIC DOMAIN-CONTAINING PROTEIN"/>
    <property type="match status" value="1"/>
</dbReference>
<dbReference type="GO" id="GO:0016787">
    <property type="term" value="F:hydrolase activity"/>
    <property type="evidence" value="ECO:0007669"/>
    <property type="project" value="UniProtKB-KW"/>
</dbReference>
<dbReference type="SUPFAM" id="SSF53474">
    <property type="entry name" value="alpha/beta-Hydrolases"/>
    <property type="match status" value="1"/>
</dbReference>
<dbReference type="STRING" id="670052.PA27867_0067"/>
<keyword evidence="4" id="KW-1185">Reference proteome</keyword>
<feature type="domain" description="BD-FAE-like" evidence="2">
    <location>
        <begin position="73"/>
        <end position="251"/>
    </location>
</feature>
<organism evidence="3 4">
    <name type="scientific">Cryobacterium arcticum</name>
    <dbReference type="NCBI Taxonomy" id="670052"/>
    <lineage>
        <taxon>Bacteria</taxon>
        <taxon>Bacillati</taxon>
        <taxon>Actinomycetota</taxon>
        <taxon>Actinomycetes</taxon>
        <taxon>Micrococcales</taxon>
        <taxon>Microbacteriaceae</taxon>
        <taxon>Cryobacterium</taxon>
    </lineage>
</organism>
<evidence type="ECO:0000259" key="2">
    <source>
        <dbReference type="Pfam" id="PF20434"/>
    </source>
</evidence>
<protein>
    <submittedName>
        <fullName evidence="3">Putative lipase/esterase</fullName>
    </submittedName>
</protein>
<dbReference type="Pfam" id="PF20434">
    <property type="entry name" value="BD-FAE"/>
    <property type="match status" value="1"/>
</dbReference>
<dbReference type="Gene3D" id="3.40.50.1820">
    <property type="entry name" value="alpha/beta hydrolase"/>
    <property type="match status" value="1"/>
</dbReference>
<evidence type="ECO:0000256" key="1">
    <source>
        <dbReference type="ARBA" id="ARBA00022801"/>
    </source>
</evidence>
<keyword evidence="1" id="KW-0378">Hydrolase</keyword>
<dbReference type="InterPro" id="IPR029058">
    <property type="entry name" value="AB_hydrolase_fold"/>
</dbReference>
<dbReference type="Proteomes" id="UP000092582">
    <property type="component" value="Chromosome 1"/>
</dbReference>
<gene>
    <name evidence="3" type="ORF">PA27867_0067</name>
</gene>
<evidence type="ECO:0000313" key="3">
    <source>
        <dbReference type="EMBL" id="ANP71046.1"/>
    </source>
</evidence>
<dbReference type="EMBL" id="CP016282">
    <property type="protein sequence ID" value="ANP71046.1"/>
    <property type="molecule type" value="Genomic_DNA"/>
</dbReference>
<accession>A0A1B1BEZ3</accession>
<dbReference type="AlphaFoldDB" id="A0A1B1BEZ3"/>
<proteinExistence type="predicted"/>
<sequence>MSNLFAGWPASSRESDLSAAGAHYDGGMTDTLRRSIRATPARSRTDSPPSLADADLTFRAAALPQGTAPSVPAEPAPLLLVLPGGSYREHADHEGTVIADWLSGIGLNALVVRYPVDPHRYPSGLARVQDVLIAARTGALELDIDRSRIGVVGFSAGGHVAALLSTGIASAPVPPEGRVDLSILSYPVISMTHEPHSESLASLLGDRDTLDNRRALSADTLVDAHTPPTFLWHTADDGGVPVSHSLRYASALAAHNVPFDLHVFERGDHGKGLGHGLGPLQAWSALCEAWLGEHGWVPAG</sequence>
<reference evidence="3 4" key="1">
    <citation type="submission" date="2016-06" db="EMBL/GenBank/DDBJ databases">
        <title>Genome sequencing of Cryobacterium arcticum PAMC 27867.</title>
        <authorList>
            <person name="Lee J."/>
            <person name="Kim O.-S."/>
        </authorList>
    </citation>
    <scope>NUCLEOTIDE SEQUENCE [LARGE SCALE GENOMIC DNA]</scope>
    <source>
        <strain evidence="3 4">PAMC 27867</strain>
    </source>
</reference>
<dbReference type="InterPro" id="IPR049492">
    <property type="entry name" value="BD-FAE-like_dom"/>
</dbReference>
<dbReference type="InterPro" id="IPR050300">
    <property type="entry name" value="GDXG_lipolytic_enzyme"/>
</dbReference>